<accession>A0ABN7SI06</accession>
<feature type="compositionally biased region" description="Acidic residues" evidence="1">
    <location>
        <begin position="387"/>
        <end position="400"/>
    </location>
</feature>
<feature type="transmembrane region" description="Helical" evidence="2">
    <location>
        <begin position="331"/>
        <end position="348"/>
    </location>
</feature>
<evidence type="ECO:0000256" key="3">
    <source>
        <dbReference type="SAM" id="SignalP"/>
    </source>
</evidence>
<feature type="chain" id="PRO_5045036560" evidence="3">
    <location>
        <begin position="24"/>
        <end position="408"/>
    </location>
</feature>
<feature type="compositionally biased region" description="Basic and acidic residues" evidence="1">
    <location>
        <begin position="29"/>
        <end position="40"/>
    </location>
</feature>
<keyword evidence="2" id="KW-0812">Transmembrane</keyword>
<sequence length="408" mass="46138">MRNNLHTFCLIFISSFLISSAQANPLSEKRPLLGEDEHGLPPKNLQDENEIYDPNLLHTEKSPVDSPETSNSEVPPAENPEQSKELTDEAHSPDNDLSTNGLVPQAPGSDNVDDDHSNQKSIDYPESEPQGSNLDPQESKTDESDDKQNSPPNEEPTKVEKTDESEEEDTSTLPPSEINEEDIKTEDSELLEDNTETTTGGDVEEFEEHEPLPTEESMNGEDDDEGKLDDEESDTEEEGDPQEDPVDDEEDIQDDPEDDIDEDEEESEYTENEYEEDEDEEQTFLEDDATSESDHYGEVIGSNEEVKEDYVGHELRNEINDDRFSPPAQKLFGLVAIIVMASMLVYFLKFQRPSLEKKGETRYQPLNNVDDSPEHVRMSLLNGASGDADDFDDEEEDEVWNWDRQGSR</sequence>
<evidence type="ECO:0000313" key="4">
    <source>
        <dbReference type="EMBL" id="CAG5097410.1"/>
    </source>
</evidence>
<keyword evidence="5" id="KW-1185">Reference proteome</keyword>
<proteinExistence type="predicted"/>
<evidence type="ECO:0000256" key="1">
    <source>
        <dbReference type="SAM" id="MobiDB-lite"/>
    </source>
</evidence>
<keyword evidence="3" id="KW-0732">Signal</keyword>
<keyword evidence="2" id="KW-0472">Membrane</keyword>
<feature type="signal peptide" evidence="3">
    <location>
        <begin position="1"/>
        <end position="23"/>
    </location>
</feature>
<feature type="region of interest" description="Disordered" evidence="1">
    <location>
        <begin position="382"/>
        <end position="408"/>
    </location>
</feature>
<feature type="compositionally biased region" description="Basic and acidic residues" evidence="1">
    <location>
        <begin position="81"/>
        <end position="94"/>
    </location>
</feature>
<keyword evidence="2" id="KW-1133">Transmembrane helix</keyword>
<dbReference type="EMBL" id="OU015569">
    <property type="protein sequence ID" value="CAG5097410.1"/>
    <property type="molecule type" value="Genomic_DNA"/>
</dbReference>
<protein>
    <submittedName>
        <fullName evidence="4">Oidioi.mRNA.OKI2018_I69.XSR.g15064.t2.cds</fullName>
    </submittedName>
</protein>
<evidence type="ECO:0000256" key="2">
    <source>
        <dbReference type="SAM" id="Phobius"/>
    </source>
</evidence>
<name>A0ABN7SI06_OIKDI</name>
<feature type="compositionally biased region" description="Acidic residues" evidence="1">
    <location>
        <begin position="218"/>
        <end position="291"/>
    </location>
</feature>
<feature type="compositionally biased region" description="Basic and acidic residues" evidence="1">
    <location>
        <begin position="137"/>
        <end position="148"/>
    </location>
</feature>
<gene>
    <name evidence="4" type="ORF">OKIOD_LOCUS6622</name>
</gene>
<organism evidence="4 5">
    <name type="scientific">Oikopleura dioica</name>
    <name type="common">Tunicate</name>
    <dbReference type="NCBI Taxonomy" id="34765"/>
    <lineage>
        <taxon>Eukaryota</taxon>
        <taxon>Metazoa</taxon>
        <taxon>Chordata</taxon>
        <taxon>Tunicata</taxon>
        <taxon>Appendicularia</taxon>
        <taxon>Copelata</taxon>
        <taxon>Oikopleuridae</taxon>
        <taxon>Oikopleura</taxon>
    </lineage>
</organism>
<reference evidence="4 5" key="1">
    <citation type="submission" date="2021-04" db="EMBL/GenBank/DDBJ databases">
        <authorList>
            <person name="Bliznina A."/>
        </authorList>
    </citation>
    <scope>NUCLEOTIDE SEQUENCE [LARGE SCALE GENOMIC DNA]</scope>
</reference>
<feature type="region of interest" description="Disordered" evidence="1">
    <location>
        <begin position="29"/>
        <end position="308"/>
    </location>
</feature>
<dbReference type="Proteomes" id="UP001158576">
    <property type="component" value="Chromosome XSR"/>
</dbReference>
<evidence type="ECO:0000313" key="5">
    <source>
        <dbReference type="Proteomes" id="UP001158576"/>
    </source>
</evidence>